<evidence type="ECO:0000313" key="4">
    <source>
        <dbReference type="EMBL" id="UQK59872.1"/>
    </source>
</evidence>
<evidence type="ECO:0000256" key="1">
    <source>
        <dbReference type="ARBA" id="ARBA00022723"/>
    </source>
</evidence>
<organism evidence="4 5">
    <name type="scientific">Fenollaria massiliensis</name>
    <dbReference type="NCBI Taxonomy" id="938288"/>
    <lineage>
        <taxon>Bacteria</taxon>
        <taxon>Bacillati</taxon>
        <taxon>Bacillota</taxon>
        <taxon>Clostridia</taxon>
        <taxon>Eubacteriales</taxon>
        <taxon>Fenollaria</taxon>
    </lineage>
</organism>
<keyword evidence="1" id="KW-0479">Metal-binding</keyword>
<protein>
    <submittedName>
        <fullName evidence="4">HD domain-containing protein</fullName>
    </submittedName>
</protein>
<dbReference type="SUPFAM" id="SSF109604">
    <property type="entry name" value="HD-domain/PDEase-like"/>
    <property type="match status" value="1"/>
</dbReference>
<accession>A0A9E7IVY2</accession>
<evidence type="ECO:0000259" key="3">
    <source>
        <dbReference type="Pfam" id="PF13023"/>
    </source>
</evidence>
<dbReference type="PANTHER" id="PTHR11845">
    <property type="entry name" value="5'-DEOXYNUCLEOTIDASE HDDC2"/>
    <property type="match status" value="1"/>
</dbReference>
<keyword evidence="2" id="KW-0378">Hydrolase</keyword>
<dbReference type="GO" id="GO:0002953">
    <property type="term" value="F:5'-deoxynucleotidase activity"/>
    <property type="evidence" value="ECO:0007669"/>
    <property type="project" value="InterPro"/>
</dbReference>
<dbReference type="GO" id="GO:0046872">
    <property type="term" value="F:metal ion binding"/>
    <property type="evidence" value="ECO:0007669"/>
    <property type="project" value="UniProtKB-KW"/>
</dbReference>
<feature type="domain" description="HD" evidence="3">
    <location>
        <begin position="2"/>
        <end position="149"/>
    </location>
</feature>
<name>A0A9E7IVY2_9FIRM</name>
<dbReference type="InterPro" id="IPR039356">
    <property type="entry name" value="YfbR/HDDC2"/>
</dbReference>
<proteinExistence type="predicted"/>
<dbReference type="KEGG" id="fms:M1R53_05180"/>
<dbReference type="EMBL" id="CP096649">
    <property type="protein sequence ID" value="UQK59872.1"/>
    <property type="molecule type" value="Genomic_DNA"/>
</dbReference>
<dbReference type="PANTHER" id="PTHR11845:SF13">
    <property type="entry name" value="5'-DEOXYNUCLEOTIDASE HDDC2"/>
    <property type="match status" value="1"/>
</dbReference>
<dbReference type="GO" id="GO:0005737">
    <property type="term" value="C:cytoplasm"/>
    <property type="evidence" value="ECO:0007669"/>
    <property type="project" value="TreeGrafter"/>
</dbReference>
<dbReference type="Proteomes" id="UP000831151">
    <property type="component" value="Chromosome"/>
</dbReference>
<dbReference type="AlphaFoldDB" id="A0A9E7IVY2"/>
<evidence type="ECO:0000313" key="5">
    <source>
        <dbReference type="Proteomes" id="UP000831151"/>
    </source>
</evidence>
<sequence>MKNIFRVNKIADGSRRENDAEHSFHAAVLAPVFKDMGKFEVDANKTAVLLLYHDLIEIYAGDTYCYDVKGNESKKQRESEAADKLYSKLDSLGAELRKYWEEFEAAETNEAKYANALDRFQPLLMHFAFNSHSWQDHKITKEAVLKRMAPIKIYSDEMYDFVLDYVESQFKKEEMI</sequence>
<dbReference type="Gene3D" id="1.10.3210.10">
    <property type="entry name" value="Hypothetical protein af1432"/>
    <property type="match status" value="1"/>
</dbReference>
<dbReference type="Pfam" id="PF13023">
    <property type="entry name" value="HD_3"/>
    <property type="match status" value="1"/>
</dbReference>
<gene>
    <name evidence="4" type="ORF">M1R53_05180</name>
</gene>
<dbReference type="InterPro" id="IPR006674">
    <property type="entry name" value="HD_domain"/>
</dbReference>
<evidence type="ECO:0000256" key="2">
    <source>
        <dbReference type="ARBA" id="ARBA00022801"/>
    </source>
</evidence>
<reference evidence="4" key="1">
    <citation type="submission" date="2022-04" db="EMBL/GenBank/DDBJ databases">
        <title>Complete genome sequences of Ezakiella coagulans and Fenollaria massiliensis.</title>
        <authorList>
            <person name="France M.T."/>
            <person name="Clifford J."/>
            <person name="Narina S."/>
            <person name="Rutt L."/>
            <person name="Ravel J."/>
        </authorList>
    </citation>
    <scope>NUCLEOTIDE SEQUENCE</scope>
    <source>
        <strain evidence="4">C0061C2</strain>
    </source>
</reference>
<keyword evidence="5" id="KW-1185">Reference proteome</keyword>